<name>A0A7Y6DW10_9CELL</name>
<organism evidence="8 9">
    <name type="scientific">Cellulomonas humilata</name>
    <dbReference type="NCBI Taxonomy" id="144055"/>
    <lineage>
        <taxon>Bacteria</taxon>
        <taxon>Bacillati</taxon>
        <taxon>Actinomycetota</taxon>
        <taxon>Actinomycetes</taxon>
        <taxon>Micrococcales</taxon>
        <taxon>Cellulomonadaceae</taxon>
        <taxon>Cellulomonas</taxon>
    </lineage>
</organism>
<evidence type="ECO:0000256" key="7">
    <source>
        <dbReference type="RuleBase" id="RU000382"/>
    </source>
</evidence>
<keyword evidence="3" id="KW-0210">Decarboxylase</keyword>
<keyword evidence="5 7" id="KW-0456">Lyase</keyword>
<dbReference type="GO" id="GO:0019752">
    <property type="term" value="P:carboxylic acid metabolic process"/>
    <property type="evidence" value="ECO:0007669"/>
    <property type="project" value="InterPro"/>
</dbReference>
<dbReference type="InterPro" id="IPR015424">
    <property type="entry name" value="PyrdxlP-dep_Trfase"/>
</dbReference>
<dbReference type="PANTHER" id="PTHR11999:SF70">
    <property type="entry name" value="MIP05841P"/>
    <property type="match status" value="1"/>
</dbReference>
<dbReference type="RefSeq" id="WP_175346910.1">
    <property type="nucleotide sequence ID" value="NZ_JABMCI010000058.1"/>
</dbReference>
<dbReference type="GO" id="GO:0008483">
    <property type="term" value="F:transaminase activity"/>
    <property type="evidence" value="ECO:0007669"/>
    <property type="project" value="UniProtKB-KW"/>
</dbReference>
<dbReference type="AlphaFoldDB" id="A0A7Y6DW10"/>
<dbReference type="SUPFAM" id="SSF53383">
    <property type="entry name" value="PLP-dependent transferases"/>
    <property type="match status" value="1"/>
</dbReference>
<keyword evidence="9" id="KW-1185">Reference proteome</keyword>
<accession>A0A7Y6DW10</accession>
<keyword evidence="8" id="KW-0032">Aminotransferase</keyword>
<dbReference type="Gene3D" id="3.90.1150.10">
    <property type="entry name" value="Aspartate Aminotransferase, domain 1"/>
    <property type="match status" value="1"/>
</dbReference>
<evidence type="ECO:0000256" key="5">
    <source>
        <dbReference type="ARBA" id="ARBA00023239"/>
    </source>
</evidence>
<comment type="cofactor">
    <cofactor evidence="1 6 7">
        <name>pyridoxal 5'-phosphate</name>
        <dbReference type="ChEBI" id="CHEBI:597326"/>
    </cofactor>
</comment>
<keyword evidence="4 6" id="KW-0663">Pyridoxal phosphate</keyword>
<reference evidence="8 9" key="1">
    <citation type="submission" date="2020-05" db="EMBL/GenBank/DDBJ databases">
        <title>Genome Sequencing of Type Strains.</title>
        <authorList>
            <person name="Lemaire J.F."/>
            <person name="Inderbitzin P."/>
            <person name="Gregorio O.A."/>
            <person name="Collins S.B."/>
            <person name="Wespe N."/>
            <person name="Knight-Connoni V."/>
        </authorList>
    </citation>
    <scope>NUCLEOTIDE SEQUENCE [LARGE SCALE GENOMIC DNA]</scope>
    <source>
        <strain evidence="8 9">ATCC 25174</strain>
    </source>
</reference>
<evidence type="ECO:0000256" key="1">
    <source>
        <dbReference type="ARBA" id="ARBA00001933"/>
    </source>
</evidence>
<evidence type="ECO:0000313" key="8">
    <source>
        <dbReference type="EMBL" id="NUU17031.1"/>
    </source>
</evidence>
<evidence type="ECO:0000256" key="6">
    <source>
        <dbReference type="PIRSR" id="PIRSR602129-50"/>
    </source>
</evidence>
<dbReference type="InterPro" id="IPR015421">
    <property type="entry name" value="PyrdxlP-dep_Trfase_major"/>
</dbReference>
<keyword evidence="8" id="KW-0808">Transferase</keyword>
<feature type="modified residue" description="N6-(pyridoxal phosphate)lysine" evidence="6">
    <location>
        <position position="293"/>
    </location>
</feature>
<dbReference type="EMBL" id="JABMCI010000058">
    <property type="protein sequence ID" value="NUU17031.1"/>
    <property type="molecule type" value="Genomic_DNA"/>
</dbReference>
<dbReference type="GO" id="GO:0030170">
    <property type="term" value="F:pyridoxal phosphate binding"/>
    <property type="evidence" value="ECO:0007669"/>
    <property type="project" value="InterPro"/>
</dbReference>
<dbReference type="InterPro" id="IPR002129">
    <property type="entry name" value="PyrdxlP-dep_de-COase"/>
</dbReference>
<comment type="similarity">
    <text evidence="2 7">Belongs to the group II decarboxylase family.</text>
</comment>
<sequence length="458" mass="48013">MTARWPEFAPALDRATHHAREWLTSLADRPVHPRVDADALAPVLGGPLPEGPTAPEAVVDELAAGIEPGLMGMPSGRFFGWVIGGTLPAALAADWLTSAWDQNTAMRHATPGVVAVEEAAGAWALDLLGLPAGADVGFVTGATMANFTGLAAARQRVLTDAGWDVERDGLSGGPRVRVLVGEERHGTVDLALRYLGLGTPTAVSADGQGRLVVDSLARALAEGDGPTIVCLQAGNLHSGAFDPMADAIEVAHAHGAWVHVDGAFGLWAAASPRLRGLLAGHERADSWATDAHKTLNVPYDCGLAIVADPEPLRRTFGMHAEYFATFQGAGDPMERVPELSRRARGVPVWAALRSLGRSGVEDLVDGLASTARAIADGIAAIEGAEIVNDVVFTQVSVAFGSDERTREVTARLLADGVTWMSGSRWQGRDVLRVSVSNWSTDAEDVARSIDAVRRAAAG</sequence>
<evidence type="ECO:0000256" key="2">
    <source>
        <dbReference type="ARBA" id="ARBA00009533"/>
    </source>
</evidence>
<dbReference type="InterPro" id="IPR010977">
    <property type="entry name" value="Aromatic_deC"/>
</dbReference>
<gene>
    <name evidence="8" type="ORF">HP550_07190</name>
</gene>
<dbReference type="Gene3D" id="3.40.640.10">
    <property type="entry name" value="Type I PLP-dependent aspartate aminotransferase-like (Major domain)"/>
    <property type="match status" value="1"/>
</dbReference>
<dbReference type="PANTHER" id="PTHR11999">
    <property type="entry name" value="GROUP II PYRIDOXAL-5-PHOSPHATE DECARBOXYLASE"/>
    <property type="match status" value="1"/>
</dbReference>
<proteinExistence type="inferred from homology"/>
<evidence type="ECO:0000313" key="9">
    <source>
        <dbReference type="Proteomes" id="UP000565724"/>
    </source>
</evidence>
<evidence type="ECO:0000256" key="4">
    <source>
        <dbReference type="ARBA" id="ARBA00022898"/>
    </source>
</evidence>
<dbReference type="Proteomes" id="UP000565724">
    <property type="component" value="Unassembled WGS sequence"/>
</dbReference>
<dbReference type="Gene3D" id="1.20.1340.10">
    <property type="entry name" value="dopa decarboxylase, N-terminal domain"/>
    <property type="match status" value="1"/>
</dbReference>
<comment type="caution">
    <text evidence="8">The sequence shown here is derived from an EMBL/GenBank/DDBJ whole genome shotgun (WGS) entry which is preliminary data.</text>
</comment>
<dbReference type="Pfam" id="PF00282">
    <property type="entry name" value="Pyridoxal_deC"/>
    <property type="match status" value="1"/>
</dbReference>
<dbReference type="InterPro" id="IPR015422">
    <property type="entry name" value="PyrdxlP-dep_Trfase_small"/>
</dbReference>
<evidence type="ECO:0000256" key="3">
    <source>
        <dbReference type="ARBA" id="ARBA00022793"/>
    </source>
</evidence>
<dbReference type="GO" id="GO:0004058">
    <property type="term" value="F:aromatic-L-amino-acid decarboxylase activity"/>
    <property type="evidence" value="ECO:0007669"/>
    <property type="project" value="UniProtKB-ARBA"/>
</dbReference>
<protein>
    <submittedName>
        <fullName evidence="8">Aspartate aminotransferase family protein</fullName>
    </submittedName>
</protein>